<accession>A0A8J3ESK8</accession>
<keyword evidence="2" id="KW-0812">Transmembrane</keyword>
<dbReference type="RefSeq" id="WP_165403782.1">
    <property type="nucleotide sequence ID" value="NZ_BMHA01000001.1"/>
</dbReference>
<feature type="transmembrane region" description="Helical" evidence="2">
    <location>
        <begin position="109"/>
        <end position="131"/>
    </location>
</feature>
<feature type="compositionally biased region" description="Acidic residues" evidence="1">
    <location>
        <begin position="170"/>
        <end position="183"/>
    </location>
</feature>
<feature type="region of interest" description="Disordered" evidence="1">
    <location>
        <begin position="76"/>
        <end position="96"/>
    </location>
</feature>
<reference evidence="3" key="1">
    <citation type="journal article" date="2014" name="Int. J. Syst. Evol. Microbiol.">
        <title>Complete genome sequence of Corynebacterium casei LMG S-19264T (=DSM 44701T), isolated from a smear-ripened cheese.</title>
        <authorList>
            <consortium name="US DOE Joint Genome Institute (JGI-PGF)"/>
            <person name="Walter F."/>
            <person name="Albersmeier A."/>
            <person name="Kalinowski J."/>
            <person name="Ruckert C."/>
        </authorList>
    </citation>
    <scope>NUCLEOTIDE SEQUENCE</scope>
    <source>
        <strain evidence="3">CGMCC 1.14988</strain>
    </source>
</reference>
<name>A0A8J3ESK8_9ACTN</name>
<dbReference type="AlphaFoldDB" id="A0A8J3ESK8"/>
<evidence type="ECO:0000313" key="4">
    <source>
        <dbReference type="Proteomes" id="UP000650511"/>
    </source>
</evidence>
<evidence type="ECO:0000313" key="3">
    <source>
        <dbReference type="EMBL" id="GGI03169.1"/>
    </source>
</evidence>
<evidence type="ECO:0000256" key="2">
    <source>
        <dbReference type="SAM" id="Phobius"/>
    </source>
</evidence>
<feature type="compositionally biased region" description="Low complexity" evidence="1">
    <location>
        <begin position="197"/>
        <end position="215"/>
    </location>
</feature>
<evidence type="ECO:0000256" key="1">
    <source>
        <dbReference type="SAM" id="MobiDB-lite"/>
    </source>
</evidence>
<evidence type="ECO:0008006" key="5">
    <source>
        <dbReference type="Google" id="ProtNLM"/>
    </source>
</evidence>
<dbReference type="EMBL" id="BMHA01000001">
    <property type="protein sequence ID" value="GGI03169.1"/>
    <property type="molecule type" value="Genomic_DNA"/>
</dbReference>
<protein>
    <recommendedName>
        <fullName evidence="5">Zinc-finger</fullName>
    </recommendedName>
</protein>
<proteinExistence type="predicted"/>
<gene>
    <name evidence="3" type="ORF">GCM10011354_02850</name>
</gene>
<organism evidence="3 4">
    <name type="scientific">Egicoccus halophilus</name>
    <dbReference type="NCBI Taxonomy" id="1670830"/>
    <lineage>
        <taxon>Bacteria</taxon>
        <taxon>Bacillati</taxon>
        <taxon>Actinomycetota</taxon>
        <taxon>Nitriliruptoria</taxon>
        <taxon>Egicoccales</taxon>
        <taxon>Egicoccaceae</taxon>
        <taxon>Egicoccus</taxon>
    </lineage>
</organism>
<reference evidence="3" key="2">
    <citation type="submission" date="2020-09" db="EMBL/GenBank/DDBJ databases">
        <authorList>
            <person name="Sun Q."/>
            <person name="Zhou Y."/>
        </authorList>
    </citation>
    <scope>NUCLEOTIDE SEQUENCE</scope>
    <source>
        <strain evidence="3">CGMCC 1.14988</strain>
    </source>
</reference>
<keyword evidence="2" id="KW-0472">Membrane</keyword>
<keyword evidence="2" id="KW-1133">Transmembrane helix</keyword>
<sequence length="354" mass="35188">MDPAQRIADYLSDASTPDERAAFEAELARDAALRAQLNAARRADAALAALPATALPEGFEDRLRARLAPELDAVLTPPVDRSAPDPRAGAEAQLGRRDELAARRSASRWTAVAGVAAAVVVVAGVAGLAGLGAGGGDTAATDLALPEETTELDATEDGIATMEAPAEDAPAADDADAPEEESADAAADAPPQERAGDAAGAGAADATEEATTGTAPGELPTLTAGGTYGRAELPELAAVPEVAVLAARALDAGAGARLATVWTEAYAAPDAAEVPIAVVGPVDGTTLDAAGRCVPQLAQAVPDAIPAYVDVGTLDGRSAVVIAGVTLDPASGRHERPLVVALAADTCDVLAIAE</sequence>
<dbReference type="Proteomes" id="UP000650511">
    <property type="component" value="Unassembled WGS sequence"/>
</dbReference>
<keyword evidence="4" id="KW-1185">Reference proteome</keyword>
<comment type="caution">
    <text evidence="3">The sequence shown here is derived from an EMBL/GenBank/DDBJ whole genome shotgun (WGS) entry which is preliminary data.</text>
</comment>
<feature type="region of interest" description="Disordered" evidence="1">
    <location>
        <begin position="166"/>
        <end position="226"/>
    </location>
</feature>